<keyword evidence="2" id="KW-0067">ATP-binding</keyword>
<dbReference type="EMBL" id="FR695877">
    <property type="protein sequence ID" value="CBX31681.1"/>
    <property type="molecule type" value="Genomic_DNA"/>
</dbReference>
<dbReference type="PANTHER" id="PTHR32309">
    <property type="entry name" value="TYROSINE-PROTEIN KINASE"/>
    <property type="match status" value="1"/>
</dbReference>
<dbReference type="PANTHER" id="PTHR32309:SF13">
    <property type="entry name" value="FERRIC ENTEROBACTIN TRANSPORT PROTEIN FEPE"/>
    <property type="match status" value="1"/>
</dbReference>
<dbReference type="AlphaFoldDB" id="E1YK77"/>
<dbReference type="Gene3D" id="3.40.50.300">
    <property type="entry name" value="P-loop containing nucleotide triphosphate hydrolases"/>
    <property type="match status" value="1"/>
</dbReference>
<dbReference type="CDD" id="cd05387">
    <property type="entry name" value="BY-kinase"/>
    <property type="match status" value="1"/>
</dbReference>
<gene>
    <name evidence="3" type="ORF">N47_E51930</name>
</gene>
<accession>E1YK77</accession>
<evidence type="ECO:0000256" key="1">
    <source>
        <dbReference type="ARBA" id="ARBA00022741"/>
    </source>
</evidence>
<protein>
    <submittedName>
        <fullName evidence="3">Uncharacterized protein</fullName>
    </submittedName>
</protein>
<dbReference type="SUPFAM" id="SSF52540">
    <property type="entry name" value="P-loop containing nucleoside triphosphate hydrolases"/>
    <property type="match status" value="1"/>
</dbReference>
<sequence>MQGRVLHPAAILIGKKMSMMGETAKNNKVEEKSPISSGVSDQTNYKRCEVNPVYTNTKKIEIDTNMLKKRKIVSLFQEDNVCDQMRILYTQVLNKLEAIGGNSLLITSPNPKEGKTTIAINMAVSISFKLDRTVLLIDANLRNPSVHKFMGITGCAGLDKYLLGDSGIDDILINPGIDKMVIMPGGSSLVNSSELLDSPRMEALAREVKSRYQDRIIIFDCSSLLTSADPLILSGYVDGILLVVESEKTSAADVKKAIELLQGKQVIGTVLNKSKEKK</sequence>
<dbReference type="GO" id="GO:0005886">
    <property type="term" value="C:plasma membrane"/>
    <property type="evidence" value="ECO:0007669"/>
    <property type="project" value="TreeGrafter"/>
</dbReference>
<evidence type="ECO:0000313" key="3">
    <source>
        <dbReference type="EMBL" id="CBX31681.1"/>
    </source>
</evidence>
<keyword evidence="1" id="KW-0547">Nucleotide-binding</keyword>
<organism evidence="3">
    <name type="scientific">uncultured Desulfobacterium sp</name>
    <dbReference type="NCBI Taxonomy" id="201089"/>
    <lineage>
        <taxon>Bacteria</taxon>
        <taxon>Pseudomonadati</taxon>
        <taxon>Thermodesulfobacteriota</taxon>
        <taxon>Desulfobacteria</taxon>
        <taxon>Desulfobacterales</taxon>
        <taxon>Desulfobacteriaceae</taxon>
        <taxon>Desulfobacterium</taxon>
        <taxon>environmental samples</taxon>
    </lineage>
</organism>
<dbReference type="InterPro" id="IPR005702">
    <property type="entry name" value="Wzc-like_C"/>
</dbReference>
<dbReference type="InterPro" id="IPR027417">
    <property type="entry name" value="P-loop_NTPase"/>
</dbReference>
<name>E1YK77_9BACT</name>
<reference evidence="3" key="1">
    <citation type="journal article" date="2011" name="Environ. Microbiol.">
        <title>Genomic insights into the metabolic potential of the polycyclic aromatic hydrocarbon degrading sulfate-reducing Deltaproteobacterium N47.</title>
        <authorList>
            <person name="Bergmann F."/>
            <person name="Selesi D."/>
            <person name="Weinmaier T."/>
            <person name="Tischler P."/>
            <person name="Rattei T."/>
            <person name="Meckenstock R.U."/>
        </authorList>
    </citation>
    <scope>NUCLEOTIDE SEQUENCE</scope>
</reference>
<dbReference type="InterPro" id="IPR050445">
    <property type="entry name" value="Bact_polysacc_biosynth/exp"/>
</dbReference>
<dbReference type="GO" id="GO:0004713">
    <property type="term" value="F:protein tyrosine kinase activity"/>
    <property type="evidence" value="ECO:0007669"/>
    <property type="project" value="TreeGrafter"/>
</dbReference>
<evidence type="ECO:0000256" key="2">
    <source>
        <dbReference type="ARBA" id="ARBA00022840"/>
    </source>
</evidence>
<proteinExistence type="predicted"/>